<reference evidence="1 2" key="1">
    <citation type="journal article" date="2024" name="Chem. Sci.">
        <title>Discovery of megapolipeptins by genome mining of a Burkholderiales bacteria collection.</title>
        <authorList>
            <person name="Paulo B.S."/>
            <person name="Recchia M.J.J."/>
            <person name="Lee S."/>
            <person name="Fergusson C.H."/>
            <person name="Romanowski S.B."/>
            <person name="Hernandez A."/>
            <person name="Krull N."/>
            <person name="Liu D.Y."/>
            <person name="Cavanagh H."/>
            <person name="Bos A."/>
            <person name="Gray C.A."/>
            <person name="Murphy B.T."/>
            <person name="Linington R.G."/>
            <person name="Eustaquio A.S."/>
        </authorList>
    </citation>
    <scope>NUCLEOTIDE SEQUENCE [LARGE SCALE GENOMIC DNA]</scope>
    <source>
        <strain evidence="1 2">RL18-126-BIB-B</strain>
    </source>
</reference>
<comment type="caution">
    <text evidence="1">The sequence shown here is derived from an EMBL/GenBank/DDBJ whole genome shotgun (WGS) entry which is preliminary data.</text>
</comment>
<dbReference type="Proteomes" id="UP001629235">
    <property type="component" value="Unassembled WGS sequence"/>
</dbReference>
<keyword evidence="2" id="KW-1185">Reference proteome</keyword>
<evidence type="ECO:0000313" key="2">
    <source>
        <dbReference type="Proteomes" id="UP001629235"/>
    </source>
</evidence>
<name>A0ACC7NMI9_9BURK</name>
<proteinExistence type="predicted"/>
<protein>
    <submittedName>
        <fullName evidence="1">Uncharacterized protein</fullName>
    </submittedName>
</protein>
<gene>
    <name evidence="1" type="ORF">PQR01_35035</name>
</gene>
<evidence type="ECO:0000313" key="1">
    <source>
        <dbReference type="EMBL" id="MFM0108501.1"/>
    </source>
</evidence>
<accession>A0ACC7NMI9</accession>
<sequence length="697" mass="80164">MSNLPDSIRQWIEDSVVDKANRLRCTQFLKSEYTSPIWDCFFPEGRKFQIDWRVRLADGSLLTDPKNFELWDEFRMFLCAQEYAEESKSRDRFGITVYNNVRCAMRVIDYLLLNDATLNLHLYALSALTASDMKRMLAKFAGSGAVADIYDWNKRLSDYLRKQSETITWEDICQTVKRNRRIVDIELHTDEQELPLNEQELIYSRLWLFREGLYVRGSSGLEYSVKPDMVELSSRLYSETIAGTVKRRVPPELCWARKETYECEYPRAPVQASPHENNQPASVAMLRMYFRVARRLRDVAGVGKVIPRAALQELTGASPELYIAQILTGHYVIPGVADVNFAFERAVDFFKNEVEHIFSSFLSVARAKCGDSVGWRKFLTPSKIKKFIGKKTRKKGVSVWSVARDFGKAWPGFISQNERRPASMFFKSFRNNEGLLELLHVAIGACLFIVGAVSGRRQGELKDLDPATCINPKQRLLKFANRKTGYKGHRQVIERPISKLAIDVISCIKDFHEKLSAIDGMPKMKGIFATFSDDGECILSHSSMNRLLDRFCDYIEMPLNEAGQRKYLRQHQLRRFFVTSYFMRRSGTLDALSWYLGHVNYKQVDAYIDFDFSIEERERALVHVAVEALKALNNSPFERLRAVIKSKFGSSSVVVDESEAVEMFLYSTRHENDGRIIDEVLKFPGERELALHVVPGG</sequence>
<dbReference type="EMBL" id="JAQQDW010000120">
    <property type="protein sequence ID" value="MFM0108501.1"/>
    <property type="molecule type" value="Genomic_DNA"/>
</dbReference>
<organism evidence="1 2">
    <name type="scientific">Paraburkholderia rhynchosiae</name>
    <dbReference type="NCBI Taxonomy" id="487049"/>
    <lineage>
        <taxon>Bacteria</taxon>
        <taxon>Pseudomonadati</taxon>
        <taxon>Pseudomonadota</taxon>
        <taxon>Betaproteobacteria</taxon>
        <taxon>Burkholderiales</taxon>
        <taxon>Burkholderiaceae</taxon>
        <taxon>Paraburkholderia</taxon>
    </lineage>
</organism>